<accession>A0A5Q3Q6C7</accession>
<proteinExistence type="predicted"/>
<dbReference type="RefSeq" id="WP_154076605.1">
    <property type="nucleotide sequence ID" value="NZ_CP045929.1"/>
</dbReference>
<dbReference type="Proteomes" id="UP000371041">
    <property type="component" value="Chromosome"/>
</dbReference>
<gene>
    <name evidence="1" type="ORF">GIY23_11260</name>
</gene>
<reference evidence="2" key="1">
    <citation type="submission" date="2019-11" db="EMBL/GenBank/DDBJ databases">
        <title>The complete genome sequence of Saccharopolyspora sp. E2A.</title>
        <authorList>
            <person name="Zhang G."/>
        </authorList>
    </citation>
    <scope>NUCLEOTIDE SEQUENCE [LARGE SCALE GENOMIC DNA]</scope>
    <source>
        <strain evidence="2">E2A</strain>
    </source>
</reference>
<sequence length="61" mass="7157">MRKPADGPQVPLAPLNVDRVVEQWRADRPELPARNTVSVGVSERTPTSSVRWWHRLRWWRG</sequence>
<dbReference type="KEGG" id="sace:GIY23_11260"/>
<name>A0A5Q3Q6C7_9PSEU</name>
<keyword evidence="2" id="KW-1185">Reference proteome</keyword>
<evidence type="ECO:0000313" key="2">
    <source>
        <dbReference type="Proteomes" id="UP000371041"/>
    </source>
</evidence>
<dbReference type="AlphaFoldDB" id="A0A5Q3Q6C7"/>
<protein>
    <submittedName>
        <fullName evidence="1">Uncharacterized protein</fullName>
    </submittedName>
</protein>
<evidence type="ECO:0000313" key="1">
    <source>
        <dbReference type="EMBL" id="QGK70022.1"/>
    </source>
</evidence>
<organism evidence="1 2">
    <name type="scientific">Allosaccharopolyspora coralli</name>
    <dbReference type="NCBI Taxonomy" id="2665642"/>
    <lineage>
        <taxon>Bacteria</taxon>
        <taxon>Bacillati</taxon>
        <taxon>Actinomycetota</taxon>
        <taxon>Actinomycetes</taxon>
        <taxon>Pseudonocardiales</taxon>
        <taxon>Pseudonocardiaceae</taxon>
        <taxon>Allosaccharopolyspora</taxon>
    </lineage>
</organism>
<dbReference type="EMBL" id="CP045929">
    <property type="protein sequence ID" value="QGK70022.1"/>
    <property type="molecule type" value="Genomic_DNA"/>
</dbReference>